<keyword evidence="1" id="KW-0175">Coiled coil</keyword>
<feature type="coiled-coil region" evidence="1">
    <location>
        <begin position="183"/>
        <end position="210"/>
    </location>
</feature>
<name>A0A2P2KGY7_RHIMU</name>
<reference evidence="2" key="1">
    <citation type="submission" date="2018-02" db="EMBL/GenBank/DDBJ databases">
        <title>Rhizophora mucronata_Transcriptome.</title>
        <authorList>
            <person name="Meera S.P."/>
            <person name="Sreeshan A."/>
            <person name="Augustine A."/>
        </authorList>
    </citation>
    <scope>NUCLEOTIDE SEQUENCE</scope>
    <source>
        <tissue evidence="2">Leaf</tissue>
    </source>
</reference>
<dbReference type="EMBL" id="GGEC01024500">
    <property type="protein sequence ID" value="MBX04984.1"/>
    <property type="molecule type" value="Transcribed_RNA"/>
</dbReference>
<dbReference type="PANTHER" id="PTHR33735">
    <property type="entry name" value="EXPRESSED PROTEIN"/>
    <property type="match status" value="1"/>
</dbReference>
<accession>A0A2P2KGY7</accession>
<sequence>MLATGTIAPYNFTTLCLGNSHRVEATSPDLRCPLATSKHNHKLQFLGKQRLQLYTAVSLELQHASRTKKIMAVPSGAESGSGFSFPFDPFSGGWNAWILGIVVSVIIPLSKDKWWPLLKLRDNFKSAVESAENVAETVETVAEGVEKVTEKIAENLPEGSKLKQVVTYVETVAEETDKGAELVESFIQKVEVVEEDMESLIDEARAATEEKKTN</sequence>
<evidence type="ECO:0000256" key="1">
    <source>
        <dbReference type="SAM" id="Coils"/>
    </source>
</evidence>
<evidence type="ECO:0000313" key="2">
    <source>
        <dbReference type="EMBL" id="MBX04984.1"/>
    </source>
</evidence>
<dbReference type="PANTHER" id="PTHR33735:SF14">
    <property type="entry name" value="PHAGE CAPSID SCAFFOLDING PROTEIN (GPO) SERINE PEPTIDASE"/>
    <property type="match status" value="1"/>
</dbReference>
<dbReference type="AlphaFoldDB" id="A0A2P2KGY7"/>
<protein>
    <submittedName>
        <fullName evidence="2">Uncharacterized protein</fullName>
    </submittedName>
</protein>
<organism evidence="2">
    <name type="scientific">Rhizophora mucronata</name>
    <name type="common">Asiatic mangrove</name>
    <dbReference type="NCBI Taxonomy" id="61149"/>
    <lineage>
        <taxon>Eukaryota</taxon>
        <taxon>Viridiplantae</taxon>
        <taxon>Streptophyta</taxon>
        <taxon>Embryophyta</taxon>
        <taxon>Tracheophyta</taxon>
        <taxon>Spermatophyta</taxon>
        <taxon>Magnoliopsida</taxon>
        <taxon>eudicotyledons</taxon>
        <taxon>Gunneridae</taxon>
        <taxon>Pentapetalae</taxon>
        <taxon>rosids</taxon>
        <taxon>fabids</taxon>
        <taxon>Malpighiales</taxon>
        <taxon>Rhizophoraceae</taxon>
        <taxon>Rhizophora</taxon>
    </lineage>
</organism>
<proteinExistence type="predicted"/>